<evidence type="ECO:0000313" key="2">
    <source>
        <dbReference type="Proteomes" id="UP000183174"/>
    </source>
</evidence>
<proteinExistence type="predicted"/>
<protein>
    <submittedName>
        <fullName evidence="1">Uncharacterized protein</fullName>
    </submittedName>
</protein>
<name>A0A1C3XL36_9BRAD</name>
<dbReference type="EMBL" id="FMAE01000038">
    <property type="protein sequence ID" value="SCB52694.1"/>
    <property type="molecule type" value="Genomic_DNA"/>
</dbReference>
<sequence length="46" mass="5384">MEEHFECLWDLFRSVLLAEILGQTAMEAVYILLRLNAPCPRYSIDL</sequence>
<dbReference type="Proteomes" id="UP000183174">
    <property type="component" value="Unassembled WGS sequence"/>
</dbReference>
<evidence type="ECO:0000313" key="1">
    <source>
        <dbReference type="EMBL" id="SCB52694.1"/>
    </source>
</evidence>
<reference evidence="1 2" key="1">
    <citation type="submission" date="2016-08" db="EMBL/GenBank/DDBJ databases">
        <authorList>
            <person name="Seilhamer J.J."/>
        </authorList>
    </citation>
    <scope>NUCLEOTIDE SEQUENCE [LARGE SCALE GENOMIC DNA]</scope>
    <source>
        <strain evidence="1 2">CCBAU 10071</strain>
    </source>
</reference>
<accession>A0A1C3XL36</accession>
<organism evidence="1 2">
    <name type="scientific">Bradyrhizobium yuanmingense</name>
    <dbReference type="NCBI Taxonomy" id="108015"/>
    <lineage>
        <taxon>Bacteria</taxon>
        <taxon>Pseudomonadati</taxon>
        <taxon>Pseudomonadota</taxon>
        <taxon>Alphaproteobacteria</taxon>
        <taxon>Hyphomicrobiales</taxon>
        <taxon>Nitrobacteraceae</taxon>
        <taxon>Bradyrhizobium</taxon>
    </lineage>
</organism>
<dbReference type="AlphaFoldDB" id="A0A1C3XL36"/>
<gene>
    <name evidence="1" type="ORF">GA0061099_10384</name>
</gene>